<dbReference type="PANTHER" id="PTHR20883:SF51">
    <property type="entry name" value="PHYTANOYL-COA HYDROXYLASE"/>
    <property type="match status" value="1"/>
</dbReference>
<dbReference type="Pfam" id="PF05721">
    <property type="entry name" value="PhyH"/>
    <property type="match status" value="1"/>
</dbReference>
<dbReference type="GO" id="GO:0051213">
    <property type="term" value="F:dioxygenase activity"/>
    <property type="evidence" value="ECO:0007669"/>
    <property type="project" value="UniProtKB-KW"/>
</dbReference>
<dbReference type="OrthoDB" id="445007at2759"/>
<dbReference type="Proteomes" id="UP000085678">
    <property type="component" value="Unplaced"/>
</dbReference>
<dbReference type="RefSeq" id="XP_013395021.1">
    <property type="nucleotide sequence ID" value="XM_013539567.1"/>
</dbReference>
<dbReference type="KEGG" id="lak:106162307"/>
<dbReference type="InParanoid" id="A0A1S3IAY7"/>
<dbReference type="GeneID" id="106162307"/>
<proteinExistence type="predicted"/>
<protein>
    <submittedName>
        <fullName evidence="3">Probable phytanoyl-CoA dioxygenase isoform X1</fullName>
    </submittedName>
</protein>
<keyword evidence="3" id="KW-0223">Dioxygenase</keyword>
<evidence type="ECO:0000256" key="1">
    <source>
        <dbReference type="ARBA" id="ARBA00001962"/>
    </source>
</evidence>
<gene>
    <name evidence="3" type="primary">LOC106162307</name>
</gene>
<sequence length="289" mass="32661">MASTLKEFQASRQFKVTDDMKQCFKDEGYLLVRGLLDEQEMGKILTAFENDAGVAKYSFGRDDGHGRKSKYYAWNQPGNDITGMVARSEKVAGTFEQLLDGEVYHYHTKLTMKDPYTGGRFNWHQDYGYWYYNGCLFPDMGTVFIALDRTDKENGCLQVVPRSHKMGRIAHVTTGEEVGADLERVEQVLKVLPVVHVEMNPGDALFFHSNVLHQSDQNNSARRRWAYLIAYNRASNNPVTPHHHPQYTPLHKVPDSAILAASPVVEEAGKDYFLGDGTEYKALTTKVAG</sequence>
<keyword evidence="2" id="KW-1185">Reference proteome</keyword>
<dbReference type="AlphaFoldDB" id="A0A1S3IAY7"/>
<keyword evidence="3" id="KW-0560">Oxidoreductase</keyword>
<dbReference type="SUPFAM" id="SSF51197">
    <property type="entry name" value="Clavaminate synthase-like"/>
    <property type="match status" value="1"/>
</dbReference>
<accession>A0A1S3IAY7</accession>
<organism evidence="2 3">
    <name type="scientific">Lingula anatina</name>
    <name type="common">Brachiopod</name>
    <name type="synonym">Lingula unguis</name>
    <dbReference type="NCBI Taxonomy" id="7574"/>
    <lineage>
        <taxon>Eukaryota</taxon>
        <taxon>Metazoa</taxon>
        <taxon>Spiralia</taxon>
        <taxon>Lophotrochozoa</taxon>
        <taxon>Brachiopoda</taxon>
        <taxon>Linguliformea</taxon>
        <taxon>Lingulata</taxon>
        <taxon>Lingulida</taxon>
        <taxon>Linguloidea</taxon>
        <taxon>Lingulidae</taxon>
        <taxon>Lingula</taxon>
    </lineage>
</organism>
<evidence type="ECO:0000313" key="3">
    <source>
        <dbReference type="RefSeq" id="XP_013395021.1"/>
    </source>
</evidence>
<dbReference type="Gene3D" id="2.60.120.620">
    <property type="entry name" value="q2cbj1_9rhob like domain"/>
    <property type="match status" value="1"/>
</dbReference>
<comment type="cofactor">
    <cofactor evidence="1">
        <name>Fe cation</name>
        <dbReference type="ChEBI" id="CHEBI:24875"/>
    </cofactor>
</comment>
<reference evidence="3" key="1">
    <citation type="submission" date="2025-08" db="UniProtKB">
        <authorList>
            <consortium name="RefSeq"/>
        </authorList>
    </citation>
    <scope>IDENTIFICATION</scope>
    <source>
        <tissue evidence="3">Gonads</tissue>
    </source>
</reference>
<dbReference type="InterPro" id="IPR008775">
    <property type="entry name" value="Phytyl_CoA_dOase-like"/>
</dbReference>
<name>A0A1S3IAY7_LINAN</name>
<dbReference type="PANTHER" id="PTHR20883">
    <property type="entry name" value="PHYTANOYL-COA DIOXYGENASE DOMAIN CONTAINING 1"/>
    <property type="match status" value="1"/>
</dbReference>
<evidence type="ECO:0000313" key="2">
    <source>
        <dbReference type="Proteomes" id="UP000085678"/>
    </source>
</evidence>